<comment type="similarity">
    <text evidence="2">Belongs to the glycosyl hydrolase 99 family.</text>
</comment>
<name>F0YFF2_AURAN</name>
<dbReference type="PANTHER" id="PTHR13572">
    <property type="entry name" value="ENDO-ALPHA-1,2-MANNOSIDASE"/>
    <property type="match status" value="1"/>
</dbReference>
<dbReference type="Gene3D" id="3.20.20.80">
    <property type="entry name" value="Glycosidases"/>
    <property type="match status" value="1"/>
</dbReference>
<keyword evidence="5" id="KW-0735">Signal-anchor</keyword>
<dbReference type="CDD" id="cd11574">
    <property type="entry name" value="GH99"/>
    <property type="match status" value="1"/>
</dbReference>
<dbReference type="PANTHER" id="PTHR13572:SF4">
    <property type="entry name" value="RE57134P"/>
    <property type="match status" value="1"/>
</dbReference>
<evidence type="ECO:0000256" key="8">
    <source>
        <dbReference type="ARBA" id="ARBA00023136"/>
    </source>
</evidence>
<feature type="non-terminal residue" evidence="9">
    <location>
        <position position="1"/>
    </location>
</feature>
<sequence>VHAFYYLWYGVPAVDGKWLHWDHKVLPHWDRARRRRRPRRAATAPRRFYPALGPYSSRSADTLDTHFAQMAAAGIDAAVLSWTGRPDAAAVSDTQGVVTDNAVAAAAAAARAHGVGAAIHLEPYEGRHPTSVRRDLEYLVGAYGDALHRMPRRPCGDEPALPVVYVYDAYHNTKEDWAELLCPGGARSIRGTAHDVVAIATLLDARERALVDEGCFDGFYTYFATEGFTFGSTARNWAQLATWARERNLHFSPSVGPGYNDTRVRPWNRAATRDRADGRYYAKMLRSAATSGADMISITSFNEWGEGTQIEPAARPERGAGTPAVDSHLAYEYPDMYLDITRKVVARFKHTRPPEAEL</sequence>
<dbReference type="InParanoid" id="F0YFF2"/>
<dbReference type="OMA" id="PQLPHWD"/>
<accession>F0YFF2</accession>
<organism evidence="10">
    <name type="scientific">Aureococcus anophagefferens</name>
    <name type="common">Harmful bloom alga</name>
    <dbReference type="NCBI Taxonomy" id="44056"/>
    <lineage>
        <taxon>Eukaryota</taxon>
        <taxon>Sar</taxon>
        <taxon>Stramenopiles</taxon>
        <taxon>Ochrophyta</taxon>
        <taxon>Pelagophyceae</taxon>
        <taxon>Pelagomonadales</taxon>
        <taxon>Pelagomonadaceae</taxon>
        <taxon>Aureococcus</taxon>
    </lineage>
</organism>
<comment type="subcellular location">
    <subcellularLocation>
        <location evidence="1">Golgi apparatus membrane</location>
        <topology evidence="1">Single-pass type II membrane protein</topology>
    </subcellularLocation>
</comment>
<evidence type="ECO:0000313" key="9">
    <source>
        <dbReference type="EMBL" id="EGB06091.1"/>
    </source>
</evidence>
<dbReference type="RefSeq" id="XP_009039047.1">
    <property type="nucleotide sequence ID" value="XM_009040799.1"/>
</dbReference>
<evidence type="ECO:0000256" key="3">
    <source>
        <dbReference type="ARBA" id="ARBA00022692"/>
    </source>
</evidence>
<gene>
    <name evidence="9" type="ORF">AURANDRAFT_29570</name>
</gene>
<dbReference type="GO" id="GO:0004559">
    <property type="term" value="F:alpha-mannosidase activity"/>
    <property type="evidence" value="ECO:0007669"/>
    <property type="project" value="TreeGrafter"/>
</dbReference>
<dbReference type="OrthoDB" id="406152at2759"/>
<evidence type="ECO:0000256" key="4">
    <source>
        <dbReference type="ARBA" id="ARBA00022801"/>
    </source>
</evidence>
<dbReference type="Proteomes" id="UP000002729">
    <property type="component" value="Unassembled WGS sequence"/>
</dbReference>
<reference evidence="9 10" key="1">
    <citation type="journal article" date="2011" name="Proc. Natl. Acad. Sci. U.S.A.">
        <title>Niche of harmful alga Aureococcus anophagefferens revealed through ecogenomics.</title>
        <authorList>
            <person name="Gobler C.J."/>
            <person name="Berry D.L."/>
            <person name="Dyhrman S.T."/>
            <person name="Wilhelm S.W."/>
            <person name="Salamov A."/>
            <person name="Lobanov A.V."/>
            <person name="Zhang Y."/>
            <person name="Collier J.L."/>
            <person name="Wurch L.L."/>
            <person name="Kustka A.B."/>
            <person name="Dill B.D."/>
            <person name="Shah M."/>
            <person name="VerBerkmoes N.C."/>
            <person name="Kuo A."/>
            <person name="Terry A."/>
            <person name="Pangilinan J."/>
            <person name="Lindquist E.A."/>
            <person name="Lucas S."/>
            <person name="Paulsen I.T."/>
            <person name="Hattenrath-Lehmann T.K."/>
            <person name="Talmage S.C."/>
            <person name="Walker E.A."/>
            <person name="Koch F."/>
            <person name="Burson A.M."/>
            <person name="Marcoval M.A."/>
            <person name="Tang Y.Z."/>
            <person name="Lecleir G.R."/>
            <person name="Coyne K.J."/>
            <person name="Berg G.M."/>
            <person name="Bertrand E.M."/>
            <person name="Saito M.A."/>
            <person name="Gladyshev V.N."/>
            <person name="Grigoriev I.V."/>
        </authorList>
    </citation>
    <scope>NUCLEOTIDE SEQUENCE [LARGE SCALE GENOMIC DNA]</scope>
    <source>
        <strain evidence="10">CCMP 1984</strain>
    </source>
</reference>
<evidence type="ECO:0000256" key="5">
    <source>
        <dbReference type="ARBA" id="ARBA00022968"/>
    </source>
</evidence>
<evidence type="ECO:0000256" key="1">
    <source>
        <dbReference type="ARBA" id="ARBA00004323"/>
    </source>
</evidence>
<dbReference type="GeneID" id="20220748"/>
<evidence type="ECO:0000256" key="6">
    <source>
        <dbReference type="ARBA" id="ARBA00022989"/>
    </source>
</evidence>
<dbReference type="InterPro" id="IPR026071">
    <property type="entry name" value="Glyco_Hydrolase_99"/>
</dbReference>
<keyword evidence="10" id="KW-1185">Reference proteome</keyword>
<dbReference type="KEGG" id="aaf:AURANDRAFT_29570"/>
<keyword evidence="4" id="KW-0378">Hydrolase</keyword>
<protein>
    <submittedName>
        <fullName evidence="9">Uncharacterized protein</fullName>
    </submittedName>
</protein>
<keyword evidence="6" id="KW-1133">Transmembrane helix</keyword>
<dbReference type="eggNOG" id="ENOG502QPJV">
    <property type="taxonomic scope" value="Eukaryota"/>
</dbReference>
<keyword evidence="8" id="KW-0472">Membrane</keyword>
<dbReference type="GO" id="GO:0000139">
    <property type="term" value="C:Golgi membrane"/>
    <property type="evidence" value="ECO:0007669"/>
    <property type="project" value="UniProtKB-SubCell"/>
</dbReference>
<proteinExistence type="inferred from homology"/>
<evidence type="ECO:0000256" key="2">
    <source>
        <dbReference type="ARBA" id="ARBA00009559"/>
    </source>
</evidence>
<keyword evidence="3" id="KW-0812">Transmembrane</keyword>
<dbReference type="Pfam" id="PF16317">
    <property type="entry name" value="Glyco_hydro_99"/>
    <property type="match status" value="1"/>
</dbReference>
<keyword evidence="7" id="KW-0333">Golgi apparatus</keyword>
<evidence type="ECO:0000256" key="7">
    <source>
        <dbReference type="ARBA" id="ARBA00023034"/>
    </source>
</evidence>
<evidence type="ECO:0000313" key="10">
    <source>
        <dbReference type="Proteomes" id="UP000002729"/>
    </source>
</evidence>
<dbReference type="AlphaFoldDB" id="F0YFF2"/>
<dbReference type="EMBL" id="GL833136">
    <property type="protein sequence ID" value="EGB06091.1"/>
    <property type="molecule type" value="Genomic_DNA"/>
</dbReference>